<dbReference type="GO" id="GO:0006883">
    <property type="term" value="P:intracellular sodium ion homeostasis"/>
    <property type="evidence" value="ECO:0007669"/>
    <property type="project" value="TreeGrafter"/>
</dbReference>
<dbReference type="GO" id="GO:0036376">
    <property type="term" value="P:sodium ion export across plasma membrane"/>
    <property type="evidence" value="ECO:0007669"/>
    <property type="project" value="TreeGrafter"/>
</dbReference>
<dbReference type="GO" id="GO:0030007">
    <property type="term" value="P:intracellular potassium ion homeostasis"/>
    <property type="evidence" value="ECO:0007669"/>
    <property type="project" value="TreeGrafter"/>
</dbReference>
<dbReference type="Proteomes" id="UP000035642">
    <property type="component" value="Unassembled WGS sequence"/>
</dbReference>
<dbReference type="AlphaFoldDB" id="A0A0K0D6L6"/>
<dbReference type="InterPro" id="IPR000402">
    <property type="entry name" value="Na/K_ATPase_sub_beta"/>
</dbReference>
<dbReference type="PANTHER" id="PTHR11523:SF28">
    <property type="entry name" value="NA_K-ATPASE BETA SUBUNIT ISOFORM 4-RELATED"/>
    <property type="match status" value="1"/>
</dbReference>
<protein>
    <submittedName>
        <fullName evidence="3">Uncharacterized protein</fullName>
    </submittedName>
</protein>
<organism evidence="2 3">
    <name type="scientific">Angiostrongylus cantonensis</name>
    <name type="common">Rat lungworm</name>
    <dbReference type="NCBI Taxonomy" id="6313"/>
    <lineage>
        <taxon>Eukaryota</taxon>
        <taxon>Metazoa</taxon>
        <taxon>Ecdysozoa</taxon>
        <taxon>Nematoda</taxon>
        <taxon>Chromadorea</taxon>
        <taxon>Rhabditida</taxon>
        <taxon>Rhabditina</taxon>
        <taxon>Rhabditomorpha</taxon>
        <taxon>Strongyloidea</taxon>
        <taxon>Metastrongylidae</taxon>
        <taxon>Angiostrongylus</taxon>
    </lineage>
</organism>
<keyword evidence="2" id="KW-1185">Reference proteome</keyword>
<dbReference type="Pfam" id="PF00287">
    <property type="entry name" value="Na_K-ATPase"/>
    <property type="match status" value="1"/>
</dbReference>
<feature type="transmembrane region" description="Helical" evidence="1">
    <location>
        <begin position="53"/>
        <end position="76"/>
    </location>
</feature>
<dbReference type="GO" id="GO:1990573">
    <property type="term" value="P:potassium ion import across plasma membrane"/>
    <property type="evidence" value="ECO:0007669"/>
    <property type="project" value="TreeGrafter"/>
</dbReference>
<dbReference type="PROSITE" id="PS00390">
    <property type="entry name" value="ATPASE_NA_K_BETA_1"/>
    <property type="match status" value="1"/>
</dbReference>
<accession>A0A0K0D6L6</accession>
<dbReference type="STRING" id="6313.A0A0K0D6L6"/>
<dbReference type="WBParaSite" id="ACAC_0000571101-mRNA-1">
    <property type="protein sequence ID" value="ACAC_0000571101-mRNA-1"/>
    <property type="gene ID" value="ACAC_0000571101"/>
</dbReference>
<evidence type="ECO:0000313" key="2">
    <source>
        <dbReference type="Proteomes" id="UP000035642"/>
    </source>
</evidence>
<proteinExistence type="predicted"/>
<evidence type="ECO:0000313" key="3">
    <source>
        <dbReference type="WBParaSite" id="ACAC_0000571101-mRNA-1"/>
    </source>
</evidence>
<keyword evidence="1" id="KW-0472">Membrane</keyword>
<name>A0A0K0D6L6_ANGCA</name>
<feature type="transmembrane region" description="Helical" evidence="1">
    <location>
        <begin position="96"/>
        <end position="114"/>
    </location>
</feature>
<keyword evidence="1" id="KW-1133">Transmembrane helix</keyword>
<dbReference type="PANTHER" id="PTHR11523">
    <property type="entry name" value="SODIUM/POTASSIUM-DEPENDENT ATPASE BETA SUBUNIT"/>
    <property type="match status" value="1"/>
</dbReference>
<keyword evidence="1" id="KW-0812">Transmembrane</keyword>
<reference evidence="3" key="2">
    <citation type="submission" date="2017-02" db="UniProtKB">
        <authorList>
            <consortium name="WormBaseParasite"/>
        </authorList>
    </citation>
    <scope>IDENTIFICATION</scope>
</reference>
<dbReference type="GO" id="GO:0001671">
    <property type="term" value="F:ATPase activator activity"/>
    <property type="evidence" value="ECO:0007669"/>
    <property type="project" value="TreeGrafter"/>
</dbReference>
<dbReference type="Gene3D" id="1.20.5.170">
    <property type="match status" value="1"/>
</dbReference>
<evidence type="ECO:0000256" key="1">
    <source>
        <dbReference type="SAM" id="Phobius"/>
    </source>
</evidence>
<dbReference type="GO" id="GO:0005890">
    <property type="term" value="C:sodium:potassium-exchanging ATPase complex"/>
    <property type="evidence" value="ECO:0007669"/>
    <property type="project" value="InterPro"/>
</dbReference>
<reference evidence="2" key="1">
    <citation type="submission" date="2012-09" db="EMBL/GenBank/DDBJ databases">
        <authorList>
            <person name="Martin A.A."/>
        </authorList>
    </citation>
    <scope>NUCLEOTIDE SEQUENCE</scope>
</reference>
<sequence>MAKGNNQIEENTTLMNGNNKSSDYDESFSRFLYNKDRGTVLGRTAKSWCQITVFYIIFYSCLAAFWVACLAIFLNTLDPKVPRFYGKGTIIGINPGMYYTAFSTFVPSGITYSFRRKIRSDAMNKSSVASSSRYFHPPLCVFFFRFHPYCSENFVFVQQSLVLFTRNLVSRAFSVVHCLTTVSRLCCYSKCKQQDEKLHFDRYYKNYICYPLR</sequence>